<feature type="signal peptide" evidence="4">
    <location>
        <begin position="1"/>
        <end position="28"/>
    </location>
</feature>
<keyword evidence="6" id="KW-1185">Reference proteome</keyword>
<dbReference type="SMART" id="SM00028">
    <property type="entry name" value="TPR"/>
    <property type="match status" value="7"/>
</dbReference>
<evidence type="ECO:0000256" key="2">
    <source>
        <dbReference type="ARBA" id="ARBA00022803"/>
    </source>
</evidence>
<dbReference type="PANTHER" id="PTHR45586">
    <property type="entry name" value="TPR REPEAT-CONTAINING PROTEIN PA4667"/>
    <property type="match status" value="1"/>
</dbReference>
<dbReference type="PROSITE" id="PS50005">
    <property type="entry name" value="TPR"/>
    <property type="match status" value="1"/>
</dbReference>
<gene>
    <name evidence="5" type="ORF">GCM10017056_05670</name>
</gene>
<evidence type="ECO:0000313" key="6">
    <source>
        <dbReference type="Proteomes" id="UP000626220"/>
    </source>
</evidence>
<proteinExistence type="predicted"/>
<comment type="caution">
    <text evidence="5">The sequence shown here is derived from an EMBL/GenBank/DDBJ whole genome shotgun (WGS) entry which is preliminary data.</text>
</comment>
<dbReference type="Pfam" id="PF13432">
    <property type="entry name" value="TPR_16"/>
    <property type="match status" value="1"/>
</dbReference>
<keyword evidence="1" id="KW-0677">Repeat</keyword>
<dbReference type="InterPro" id="IPR051012">
    <property type="entry name" value="CellSynth/LPSAsmb/PSIAsmb"/>
</dbReference>
<evidence type="ECO:0000256" key="3">
    <source>
        <dbReference type="PROSITE-ProRule" id="PRU00339"/>
    </source>
</evidence>
<accession>A0A8J3GTW2</accession>
<keyword evidence="4" id="KW-0732">Signal</keyword>
<feature type="repeat" description="TPR" evidence="3">
    <location>
        <begin position="36"/>
        <end position="69"/>
    </location>
</feature>
<dbReference type="Gene3D" id="1.25.40.10">
    <property type="entry name" value="Tetratricopeptide repeat domain"/>
    <property type="match status" value="5"/>
</dbReference>
<dbReference type="PROSITE" id="PS51257">
    <property type="entry name" value="PROKAR_LIPOPROTEIN"/>
    <property type="match status" value="1"/>
</dbReference>
<dbReference type="Pfam" id="PF14559">
    <property type="entry name" value="TPR_19"/>
    <property type="match status" value="2"/>
</dbReference>
<organism evidence="5 6">
    <name type="scientific">Seohaeicola zhoushanensis</name>
    <dbReference type="NCBI Taxonomy" id="1569283"/>
    <lineage>
        <taxon>Bacteria</taxon>
        <taxon>Pseudomonadati</taxon>
        <taxon>Pseudomonadota</taxon>
        <taxon>Alphaproteobacteria</taxon>
        <taxon>Rhodobacterales</taxon>
        <taxon>Roseobacteraceae</taxon>
        <taxon>Seohaeicola</taxon>
    </lineage>
</organism>
<dbReference type="InterPro" id="IPR011990">
    <property type="entry name" value="TPR-like_helical_dom_sf"/>
</dbReference>
<feature type="chain" id="PRO_5035168109" description="Tetratricopeptide repeat protein" evidence="4">
    <location>
        <begin position="29"/>
        <end position="820"/>
    </location>
</feature>
<dbReference type="Pfam" id="PF13429">
    <property type="entry name" value="TPR_15"/>
    <property type="match status" value="1"/>
</dbReference>
<dbReference type="RefSeq" id="WP_189678516.1">
    <property type="nucleotide sequence ID" value="NZ_BNCJ01000001.1"/>
</dbReference>
<sequence>MTTTARSNRRARTIAIATVLAAMMTVSACDSSEDRANKHFQSAMELVEKGDFDRALVEFRNVFKLNPNHLDAHRALAKLQFDRGNRRQAFAEYRKVAEQAPEDIEALTALTGIALDGGDWESANRYAGKLLELQPDSLTAQAFDNTLRYNDAARDRNEDARKAQLIRARELNQKAPDLINPLRIIIDDLLRNQEWNDALAEIDKALAITPDDMPLLQARLGVLGQLGDNGAVRAQLEEMVERFPANEQIRESLIALYVSLEDIDGAEKLLKADAEASTEVEPTRRYIAFLYQYRGRDQARAELERVIAAGRLNPLPFESSLARLMYDEGETDAAIARLEKISSTAERSAGVRDLETELAQLLFREGNAVGARQLVERVLSEDAGQIGAGKLKASWLIQDDKTDDAIVLLRDMLARAPRDPLILTLLAEAYQRQGNRDLSEQMLSQAVEVSNNAPAESLRYAQALIARDQKIPAEQVLIDALRRSNANEDLLAALGRLYAGMENWPQAATVINRLKQLDTPSAKAIAAGLEAQTLAGQQRGEELNALLENLADDSDVARGAQNAIFRNKLQSEGPEAALAYVDGLLAETPDDPALRFVRAGTLIILDRKDEGVAIYRKLLEEQPKSDRVWLTLYRVELATGTPESAKAILDEALQAAPEAPTLLLAKAEQQQRDGDIEGAIATYEALYAKNTSSAIVANNLASLLADYRTDEESLKRAYEVARRLRDTDVPALQDTYGWIAHRMGNTAEALPYLEGAAKGLTEDPTVQYHYAVSLAANGKDAEALEQFRKTQALLADAVNPPAYADEIASEIARLEAAPKQ</sequence>
<evidence type="ECO:0000313" key="5">
    <source>
        <dbReference type="EMBL" id="GHF36680.1"/>
    </source>
</evidence>
<dbReference type="InterPro" id="IPR019734">
    <property type="entry name" value="TPR_rpt"/>
</dbReference>
<evidence type="ECO:0000256" key="4">
    <source>
        <dbReference type="SAM" id="SignalP"/>
    </source>
</evidence>
<dbReference type="AlphaFoldDB" id="A0A8J3GTW2"/>
<reference evidence="5" key="2">
    <citation type="submission" date="2020-09" db="EMBL/GenBank/DDBJ databases">
        <authorList>
            <person name="Sun Q."/>
            <person name="Kim S."/>
        </authorList>
    </citation>
    <scope>NUCLEOTIDE SEQUENCE</scope>
    <source>
        <strain evidence="5">KCTC 42650</strain>
    </source>
</reference>
<evidence type="ECO:0000256" key="1">
    <source>
        <dbReference type="ARBA" id="ARBA00022737"/>
    </source>
</evidence>
<dbReference type="PANTHER" id="PTHR45586:SF1">
    <property type="entry name" value="LIPOPOLYSACCHARIDE ASSEMBLY PROTEIN B"/>
    <property type="match status" value="1"/>
</dbReference>
<evidence type="ECO:0008006" key="7">
    <source>
        <dbReference type="Google" id="ProtNLM"/>
    </source>
</evidence>
<protein>
    <recommendedName>
        <fullName evidence="7">Tetratricopeptide repeat protein</fullName>
    </recommendedName>
</protein>
<dbReference type="Proteomes" id="UP000626220">
    <property type="component" value="Unassembled WGS sequence"/>
</dbReference>
<name>A0A8J3GTW2_9RHOB</name>
<dbReference type="SUPFAM" id="SSF48452">
    <property type="entry name" value="TPR-like"/>
    <property type="match status" value="3"/>
</dbReference>
<reference evidence="5" key="1">
    <citation type="journal article" date="2014" name="Int. J. Syst. Evol. Microbiol.">
        <title>Complete genome sequence of Corynebacterium casei LMG S-19264T (=DSM 44701T), isolated from a smear-ripened cheese.</title>
        <authorList>
            <consortium name="US DOE Joint Genome Institute (JGI-PGF)"/>
            <person name="Walter F."/>
            <person name="Albersmeier A."/>
            <person name="Kalinowski J."/>
            <person name="Ruckert C."/>
        </authorList>
    </citation>
    <scope>NUCLEOTIDE SEQUENCE</scope>
    <source>
        <strain evidence="5">KCTC 42650</strain>
    </source>
</reference>
<keyword evidence="2 3" id="KW-0802">TPR repeat</keyword>
<dbReference type="EMBL" id="BNCJ01000001">
    <property type="protein sequence ID" value="GHF36680.1"/>
    <property type="molecule type" value="Genomic_DNA"/>
</dbReference>